<sequence>MEAVLNDLVSVDDLLVRPGLEGGKGTFDGRVPRSVRAAAQRERGTAGLCLLPGCGQLPAQGIREGVKVRAGAAADGAPEQPGQGTGTAHR</sequence>
<protein>
    <submittedName>
        <fullName evidence="2">Fission, mitochondrial 1</fullName>
    </submittedName>
</protein>
<dbReference type="AlphaFoldDB" id="A0A8C7ABX3"/>
<evidence type="ECO:0000313" key="2">
    <source>
        <dbReference type="Ensembl" id="ENSNVIP00000002321.1"/>
    </source>
</evidence>
<feature type="region of interest" description="Disordered" evidence="1">
    <location>
        <begin position="70"/>
        <end position="90"/>
    </location>
</feature>
<dbReference type="Proteomes" id="UP000694425">
    <property type="component" value="Unplaced"/>
</dbReference>
<evidence type="ECO:0000313" key="3">
    <source>
        <dbReference type="Proteomes" id="UP000694425"/>
    </source>
</evidence>
<dbReference type="Ensembl" id="ENSNVIT00000002702.1">
    <property type="protein sequence ID" value="ENSNVIP00000002321.1"/>
    <property type="gene ID" value="ENSNVIG00000001862.1"/>
</dbReference>
<accession>A0A8C7ABX3</accession>
<organism evidence="2 3">
    <name type="scientific">Neovison vison</name>
    <name type="common">American mink</name>
    <name type="synonym">Mustela vison</name>
    <dbReference type="NCBI Taxonomy" id="452646"/>
    <lineage>
        <taxon>Eukaryota</taxon>
        <taxon>Metazoa</taxon>
        <taxon>Chordata</taxon>
        <taxon>Craniata</taxon>
        <taxon>Vertebrata</taxon>
        <taxon>Euteleostomi</taxon>
        <taxon>Mammalia</taxon>
        <taxon>Eutheria</taxon>
        <taxon>Laurasiatheria</taxon>
        <taxon>Carnivora</taxon>
        <taxon>Caniformia</taxon>
        <taxon>Musteloidea</taxon>
        <taxon>Mustelidae</taxon>
        <taxon>Mustelinae</taxon>
        <taxon>Neogale</taxon>
    </lineage>
</organism>
<proteinExistence type="predicted"/>
<reference evidence="2" key="1">
    <citation type="submission" date="2025-08" db="UniProtKB">
        <authorList>
            <consortium name="Ensembl"/>
        </authorList>
    </citation>
    <scope>IDENTIFICATION</scope>
</reference>
<name>A0A8C7ABX3_NEOVI</name>
<reference evidence="2" key="2">
    <citation type="submission" date="2025-09" db="UniProtKB">
        <authorList>
            <consortium name="Ensembl"/>
        </authorList>
    </citation>
    <scope>IDENTIFICATION</scope>
</reference>
<evidence type="ECO:0000256" key="1">
    <source>
        <dbReference type="SAM" id="MobiDB-lite"/>
    </source>
</evidence>
<dbReference type="GeneTree" id="ENSGT00390000000592"/>
<gene>
    <name evidence="2" type="primary">FIS1</name>
</gene>
<keyword evidence="3" id="KW-1185">Reference proteome</keyword>